<dbReference type="PANTHER" id="PTHR46796:SF6">
    <property type="entry name" value="ARAC SUBFAMILY"/>
    <property type="match status" value="1"/>
</dbReference>
<dbReference type="Proteomes" id="UP001596353">
    <property type="component" value="Unassembled WGS sequence"/>
</dbReference>
<dbReference type="Gene3D" id="1.10.10.60">
    <property type="entry name" value="Homeodomain-like"/>
    <property type="match status" value="1"/>
</dbReference>
<name>A0ABW2AYI5_9RHOB</name>
<evidence type="ECO:0000256" key="1">
    <source>
        <dbReference type="ARBA" id="ARBA00023015"/>
    </source>
</evidence>
<evidence type="ECO:0000313" key="5">
    <source>
        <dbReference type="EMBL" id="MFC6758298.1"/>
    </source>
</evidence>
<organism evidence="5 6">
    <name type="scientific">Sulfitobacter porphyrae</name>
    <dbReference type="NCBI Taxonomy" id="1246864"/>
    <lineage>
        <taxon>Bacteria</taxon>
        <taxon>Pseudomonadati</taxon>
        <taxon>Pseudomonadota</taxon>
        <taxon>Alphaproteobacteria</taxon>
        <taxon>Rhodobacterales</taxon>
        <taxon>Roseobacteraceae</taxon>
        <taxon>Sulfitobacter</taxon>
    </lineage>
</organism>
<protein>
    <submittedName>
        <fullName evidence="5">Helix-turn-helix domain-containing protein</fullName>
    </submittedName>
</protein>
<accession>A0ABW2AYI5</accession>
<dbReference type="EMBL" id="JBHSWG010000001">
    <property type="protein sequence ID" value="MFC6758298.1"/>
    <property type="molecule type" value="Genomic_DNA"/>
</dbReference>
<keyword evidence="1" id="KW-0805">Transcription regulation</keyword>
<reference evidence="6" key="1">
    <citation type="journal article" date="2019" name="Int. J. Syst. Evol. Microbiol.">
        <title>The Global Catalogue of Microorganisms (GCM) 10K type strain sequencing project: providing services to taxonomists for standard genome sequencing and annotation.</title>
        <authorList>
            <consortium name="The Broad Institute Genomics Platform"/>
            <consortium name="The Broad Institute Genome Sequencing Center for Infectious Disease"/>
            <person name="Wu L."/>
            <person name="Ma J."/>
        </authorList>
    </citation>
    <scope>NUCLEOTIDE SEQUENCE [LARGE SCALE GENOMIC DNA]</scope>
    <source>
        <strain evidence="6">CCUG 66188</strain>
    </source>
</reference>
<keyword evidence="2" id="KW-0238">DNA-binding</keyword>
<keyword evidence="6" id="KW-1185">Reference proteome</keyword>
<evidence type="ECO:0000313" key="6">
    <source>
        <dbReference type="Proteomes" id="UP001596353"/>
    </source>
</evidence>
<proteinExistence type="predicted"/>
<dbReference type="InterPro" id="IPR050204">
    <property type="entry name" value="AraC_XylS_family_regulators"/>
</dbReference>
<dbReference type="InterPro" id="IPR018060">
    <property type="entry name" value="HTH_AraC"/>
</dbReference>
<dbReference type="SMART" id="SM00342">
    <property type="entry name" value="HTH_ARAC"/>
    <property type="match status" value="1"/>
</dbReference>
<evidence type="ECO:0000256" key="2">
    <source>
        <dbReference type="ARBA" id="ARBA00023125"/>
    </source>
</evidence>
<keyword evidence="3" id="KW-0804">Transcription</keyword>
<dbReference type="PROSITE" id="PS01124">
    <property type="entry name" value="HTH_ARAC_FAMILY_2"/>
    <property type="match status" value="1"/>
</dbReference>
<feature type="domain" description="HTH araC/xylS-type" evidence="4">
    <location>
        <begin position="1"/>
        <end position="59"/>
    </location>
</feature>
<dbReference type="Pfam" id="PF12833">
    <property type="entry name" value="HTH_18"/>
    <property type="match status" value="1"/>
</dbReference>
<evidence type="ECO:0000259" key="4">
    <source>
        <dbReference type="PROSITE" id="PS01124"/>
    </source>
</evidence>
<dbReference type="PANTHER" id="PTHR46796">
    <property type="entry name" value="HTH-TYPE TRANSCRIPTIONAL ACTIVATOR RHAS-RELATED"/>
    <property type="match status" value="1"/>
</dbReference>
<evidence type="ECO:0000256" key="3">
    <source>
        <dbReference type="ARBA" id="ARBA00023163"/>
    </source>
</evidence>
<comment type="caution">
    <text evidence="5">The sequence shown here is derived from an EMBL/GenBank/DDBJ whole genome shotgun (WGS) entry which is preliminary data.</text>
</comment>
<dbReference type="SUPFAM" id="SSF46689">
    <property type="entry name" value="Homeodomain-like"/>
    <property type="match status" value="1"/>
</dbReference>
<sequence>MTPQQLYKVLRLNMARRLAETTTLPLAEVALRCGYRNASAMTRAFRLQFGISPSQARISTEGRT</sequence>
<gene>
    <name evidence="5" type="ORF">ACFQFQ_00295</name>
</gene>
<dbReference type="InterPro" id="IPR009057">
    <property type="entry name" value="Homeodomain-like_sf"/>
</dbReference>